<feature type="compositionally biased region" description="Polar residues" evidence="4">
    <location>
        <begin position="671"/>
        <end position="693"/>
    </location>
</feature>
<gene>
    <name evidence="6" type="ORF">CYMTET_38450</name>
</gene>
<keyword evidence="7" id="KW-1185">Reference proteome</keyword>
<dbReference type="GO" id="GO:0015631">
    <property type="term" value="F:tubulin binding"/>
    <property type="evidence" value="ECO:0007669"/>
    <property type="project" value="TreeGrafter"/>
</dbReference>
<feature type="chain" id="PRO_5042131140" evidence="5">
    <location>
        <begin position="49"/>
        <end position="1246"/>
    </location>
</feature>
<evidence type="ECO:0000256" key="5">
    <source>
        <dbReference type="SAM" id="SignalP"/>
    </source>
</evidence>
<protein>
    <submittedName>
        <fullName evidence="6">Uncharacterized protein</fullName>
    </submittedName>
</protein>
<dbReference type="Pfam" id="PF03133">
    <property type="entry name" value="TTL"/>
    <property type="match status" value="1"/>
</dbReference>
<feature type="compositionally biased region" description="Low complexity" evidence="4">
    <location>
        <begin position="897"/>
        <end position="908"/>
    </location>
</feature>
<name>A0AAE0CDS6_9CHLO</name>
<dbReference type="EMBL" id="LGRX02025539">
    <property type="protein sequence ID" value="KAK3252260.1"/>
    <property type="molecule type" value="Genomic_DNA"/>
</dbReference>
<organism evidence="6 7">
    <name type="scientific">Cymbomonas tetramitiformis</name>
    <dbReference type="NCBI Taxonomy" id="36881"/>
    <lineage>
        <taxon>Eukaryota</taxon>
        <taxon>Viridiplantae</taxon>
        <taxon>Chlorophyta</taxon>
        <taxon>Pyramimonadophyceae</taxon>
        <taxon>Pyramimonadales</taxon>
        <taxon>Pyramimonadaceae</taxon>
        <taxon>Cymbomonas</taxon>
    </lineage>
</organism>
<dbReference type="PROSITE" id="PS51221">
    <property type="entry name" value="TTL"/>
    <property type="match status" value="1"/>
</dbReference>
<dbReference type="Gene3D" id="3.30.470.20">
    <property type="entry name" value="ATP-grasp fold, B domain"/>
    <property type="match status" value="2"/>
</dbReference>
<keyword evidence="3" id="KW-0067">ATP-binding</keyword>
<dbReference type="AlphaFoldDB" id="A0AAE0CDS6"/>
<dbReference type="InterPro" id="IPR004344">
    <property type="entry name" value="TTL/TTLL_fam"/>
</dbReference>
<evidence type="ECO:0000256" key="3">
    <source>
        <dbReference type="ARBA" id="ARBA00022840"/>
    </source>
</evidence>
<evidence type="ECO:0000256" key="2">
    <source>
        <dbReference type="ARBA" id="ARBA00022741"/>
    </source>
</evidence>
<comment type="caution">
    <text evidence="6">The sequence shown here is derived from an EMBL/GenBank/DDBJ whole genome shotgun (WGS) entry which is preliminary data.</text>
</comment>
<feature type="compositionally biased region" description="Polar residues" evidence="4">
    <location>
        <begin position="523"/>
        <end position="533"/>
    </location>
</feature>
<feature type="compositionally biased region" description="Polar residues" evidence="4">
    <location>
        <begin position="943"/>
        <end position="960"/>
    </location>
</feature>
<feature type="compositionally biased region" description="Polar residues" evidence="4">
    <location>
        <begin position="831"/>
        <end position="848"/>
    </location>
</feature>
<accession>A0AAE0CDS6</accession>
<proteinExistence type="predicted"/>
<feature type="compositionally biased region" description="Low complexity" evidence="4">
    <location>
        <begin position="641"/>
        <end position="654"/>
    </location>
</feature>
<feature type="compositionally biased region" description="Low complexity" evidence="4">
    <location>
        <begin position="849"/>
        <end position="878"/>
    </location>
</feature>
<dbReference type="Proteomes" id="UP001190700">
    <property type="component" value="Unassembled WGS sequence"/>
</dbReference>
<feature type="compositionally biased region" description="Polar residues" evidence="4">
    <location>
        <begin position="767"/>
        <end position="789"/>
    </location>
</feature>
<keyword evidence="5" id="KW-0732">Signal</keyword>
<keyword evidence="2" id="KW-0547">Nucleotide-binding</keyword>
<dbReference type="InterPro" id="IPR011990">
    <property type="entry name" value="TPR-like_helical_dom_sf"/>
</dbReference>
<dbReference type="GO" id="GO:0070740">
    <property type="term" value="F:tubulin-glutamic acid ligase activity"/>
    <property type="evidence" value="ECO:0007669"/>
    <property type="project" value="TreeGrafter"/>
</dbReference>
<feature type="compositionally biased region" description="Polar residues" evidence="4">
    <location>
        <begin position="799"/>
        <end position="821"/>
    </location>
</feature>
<dbReference type="Gene3D" id="1.25.40.10">
    <property type="entry name" value="Tetratricopeptide repeat domain"/>
    <property type="match status" value="1"/>
</dbReference>
<reference evidence="6 7" key="1">
    <citation type="journal article" date="2015" name="Genome Biol. Evol.">
        <title>Comparative Genomics of a Bacterivorous Green Alga Reveals Evolutionary Causalities and Consequences of Phago-Mixotrophic Mode of Nutrition.</title>
        <authorList>
            <person name="Burns J.A."/>
            <person name="Paasch A."/>
            <person name="Narechania A."/>
            <person name="Kim E."/>
        </authorList>
    </citation>
    <scope>NUCLEOTIDE SEQUENCE [LARGE SCALE GENOMIC DNA]</scope>
    <source>
        <strain evidence="6 7">PLY_AMNH</strain>
    </source>
</reference>
<sequence length="1246" mass="135477">MGFKFSLPCGLSSTLNRRPRRSSPFALHGNVWHLLSFILLLCFGLGKPEDAEGQTFVQLKNTALKTWARDENQAIATMRKAIAKCTFNECVLLGEELGERWESSLKSVAMELTVEAYERALAVMPHPEVSRRLGNVFLKLQRHNDSIPHFRAAINTGQKFAYINLHNMMLYNSDLSAQLEVAKYMASIASKYAGPNLVRERTQYAYWLLIQGEFTKALMQLDFADKYLGKIPEFKFMGALLRCYCHLGLGDQDTASTWQQHLEQMMTTDLATVIDAMSWHNYYHFLPWYHIGGKVQQQMHMDRLQAGSRAPPMLADHFLPGFRVPEQLEELYQYDEQRLVEEGEAWWILKLMGGANAKGIRVETDLSRSRLEGETGLLVQQYVQSPFLLNGHKFKMRTYVVVMSALPLRAYLFDDGFLYLSTKAYDRDKAHVNDSEIHISGTPACPAAAPLPVVRGRSEWHCAYCSRGAEHTALGHVFPSFASSQQSELPGSLQQPLMQSPRRLPDGTRASFTKKEARPAASMPSSRRAQQQACPAAGMPSSRHAQQQACPAAGAPSSKHAQQQACPAAGMPSSRHAQQQACPAAGMPSSRHAQQQACPGAGMPRSRRAQQQACPAAGMPGSRHAQQQACPGAGMPRSRRAQQQACPAAGAPSSRHAQQQACPAAGMPSSKHAQQQACPAASMPSSKHAQQQACPAAGMPSSRHAQQQACLAASMPSSRHAQQQACPAASMPSSRRAQQQACPAAGAPSSKHAQQQACPAAGVPSSKHAQQQACPAASMPSSRRAQQQACPAAGMPSSRHAQQQACPAASMPSSRHAQQQARPAAGMPSSRHAQQQACPAASMPSSRHAQQQACPAAGAPSSRRAQQQACPAASAPSSKHARQQACPAASMPSSRHAQQQACPAAGAPSSRHAQQQACPAAGMPSSKHAQQQACPAAGMPSSRRAQQQACPAASMPSSKHAQQQACPAAGAPSSRRAQQQACPGAGMPSSRRAHERWGVPGGQAKDFDAFPPMPIREFRRMLREELHYSDEDIQRMWRGIQRLSAGSLLSVQDVLAEHMRQMYPEKQRDFTLPHILSFDVQLDSNLQPWFIEVNPGGGLRTASSIKAPVLQELLHETWRMTIRRHHARMPNATPEVERRGSTAWVAHQLTEHGCKVADACAPSDDRGCCFNTSEIADIAMAISEDTHRGVFQRLLPTFSTVEMKHIGIEDSAFPSWMANSLLGIKLAAFGHTRANGGGKRGGHEEL</sequence>
<dbReference type="PANTHER" id="PTHR12241">
    <property type="entry name" value="TUBULIN POLYGLUTAMYLASE"/>
    <property type="match status" value="1"/>
</dbReference>
<dbReference type="GO" id="GO:0000226">
    <property type="term" value="P:microtubule cytoskeleton organization"/>
    <property type="evidence" value="ECO:0007669"/>
    <property type="project" value="TreeGrafter"/>
</dbReference>
<feature type="region of interest" description="Disordered" evidence="4">
    <location>
        <begin position="721"/>
        <end position="994"/>
    </location>
</feature>
<evidence type="ECO:0000256" key="4">
    <source>
        <dbReference type="SAM" id="MobiDB-lite"/>
    </source>
</evidence>
<feature type="compositionally biased region" description="Low complexity" evidence="4">
    <location>
        <begin position="545"/>
        <end position="556"/>
    </location>
</feature>
<evidence type="ECO:0000313" key="6">
    <source>
        <dbReference type="EMBL" id="KAK3252260.1"/>
    </source>
</evidence>
<evidence type="ECO:0000313" key="7">
    <source>
        <dbReference type="Proteomes" id="UP001190700"/>
    </source>
</evidence>
<feature type="compositionally biased region" description="Polar residues" evidence="4">
    <location>
        <begin position="485"/>
        <end position="498"/>
    </location>
</feature>
<feature type="region of interest" description="Disordered" evidence="4">
    <location>
        <begin position="485"/>
        <end position="700"/>
    </location>
</feature>
<evidence type="ECO:0000256" key="1">
    <source>
        <dbReference type="ARBA" id="ARBA00022598"/>
    </source>
</evidence>
<feature type="compositionally biased region" description="Low complexity" evidence="4">
    <location>
        <begin position="733"/>
        <end position="750"/>
    </location>
</feature>
<dbReference type="SUPFAM" id="SSF81901">
    <property type="entry name" value="HCP-like"/>
    <property type="match status" value="1"/>
</dbReference>
<feature type="compositionally biased region" description="Low complexity" evidence="4">
    <location>
        <begin position="961"/>
        <end position="972"/>
    </location>
</feature>
<feature type="signal peptide" evidence="5">
    <location>
        <begin position="1"/>
        <end position="48"/>
    </location>
</feature>
<keyword evidence="1" id="KW-0436">Ligase</keyword>
<dbReference type="GO" id="GO:0005524">
    <property type="term" value="F:ATP binding"/>
    <property type="evidence" value="ECO:0007669"/>
    <property type="project" value="UniProtKB-KW"/>
</dbReference>
<dbReference type="GO" id="GO:0036064">
    <property type="term" value="C:ciliary basal body"/>
    <property type="evidence" value="ECO:0007669"/>
    <property type="project" value="TreeGrafter"/>
</dbReference>